<dbReference type="NCBIfam" id="NF005034">
    <property type="entry name" value="PRK06446.1"/>
    <property type="match status" value="1"/>
</dbReference>
<dbReference type="GO" id="GO:0046872">
    <property type="term" value="F:metal ion binding"/>
    <property type="evidence" value="ECO:0007669"/>
    <property type="project" value="UniProtKB-KW"/>
</dbReference>
<dbReference type="Proteomes" id="UP000655759">
    <property type="component" value="Unassembled WGS sequence"/>
</dbReference>
<gene>
    <name evidence="5" type="ORF">NUZ5A_51126</name>
</gene>
<dbReference type="Pfam" id="PF07687">
    <property type="entry name" value="M20_dimer"/>
    <property type="match status" value="1"/>
</dbReference>
<reference evidence="5" key="1">
    <citation type="submission" date="2021-02" db="EMBL/GenBank/DDBJ databases">
        <authorList>
            <person name="Han P."/>
        </authorList>
    </citation>
    <scope>NUCLEOTIDE SEQUENCE</scope>
    <source>
        <strain evidence="5">Candidatus Nitrosotenuis uzonensis 5A</strain>
    </source>
</reference>
<sequence length="452" mass="50650">MRQVLRQVDNDFSNLVSDLQKLIRQPSVSAKNQGIEECARLVSKVMRKSGIRTQILKISNAPPLVFGEVRSKKNPTKTLLFYNHYDVQPAEPFELWNDEPFSGKVKGNKIFGRGSADDKGELITRIKAVESFLKVHGDVPCNIKFVIEGEEEIGSAHMESYLKKYRKKFACDAVIWEFGYVDSKNRPIIGLGMKGLLYVEMSVKEAVRDAHSSLAVIIKNPAWRLIEALGTLRDPSGKILIRNWYDEVEPFSKEDLALLQKEPFDERAFKSEYGVREFVAGKRGIEVKKALAGDPTCNIAGVISGYTMQGAKTVLPASATVKIDFRLVPRMDPKKQFARLKSHLRRNGFSDIKIKMYHGEAASRTNPTDPFVSCVRDAAKDSFGNYVVNVSNAGTGPMHSFANVLRAPCVSIGSTYVFSRIHSPNEYARLDLLKKTTKCMCLIIDNFSKQAN</sequence>
<dbReference type="GO" id="GO:0008233">
    <property type="term" value="F:peptidase activity"/>
    <property type="evidence" value="ECO:0007669"/>
    <property type="project" value="UniProtKB-KW"/>
</dbReference>
<dbReference type="InterPro" id="IPR002933">
    <property type="entry name" value="Peptidase_M20"/>
</dbReference>
<evidence type="ECO:0000256" key="1">
    <source>
        <dbReference type="ARBA" id="ARBA00022670"/>
    </source>
</evidence>
<dbReference type="Gene3D" id="3.30.70.360">
    <property type="match status" value="1"/>
</dbReference>
<dbReference type="EMBL" id="CAJNAQ010000005">
    <property type="protein sequence ID" value="CAE6501170.1"/>
    <property type="molecule type" value="Genomic_DNA"/>
</dbReference>
<dbReference type="PANTHER" id="PTHR43270">
    <property type="entry name" value="BETA-ALA-HIS DIPEPTIDASE"/>
    <property type="match status" value="1"/>
</dbReference>
<dbReference type="SUPFAM" id="SSF53187">
    <property type="entry name" value="Zn-dependent exopeptidases"/>
    <property type="match status" value="1"/>
</dbReference>
<dbReference type="InterPro" id="IPR051458">
    <property type="entry name" value="Cyt/Met_Dipeptidase"/>
</dbReference>
<keyword evidence="1" id="KW-0645">Protease</keyword>
<evidence type="ECO:0000259" key="4">
    <source>
        <dbReference type="Pfam" id="PF07687"/>
    </source>
</evidence>
<evidence type="ECO:0000256" key="3">
    <source>
        <dbReference type="ARBA" id="ARBA00022801"/>
    </source>
</evidence>
<dbReference type="InterPro" id="IPR011650">
    <property type="entry name" value="Peptidase_M20_dimer"/>
</dbReference>
<organism evidence="5 6">
    <name type="scientific">Candidatus Nitrosotenuis uzonensis</name>
    <dbReference type="NCBI Taxonomy" id="1407055"/>
    <lineage>
        <taxon>Archaea</taxon>
        <taxon>Nitrososphaerota</taxon>
        <taxon>Candidatus Nitrosotenuis</taxon>
    </lineage>
</organism>
<feature type="domain" description="Peptidase M20 dimerisation" evidence="4">
    <location>
        <begin position="194"/>
        <end position="347"/>
    </location>
</feature>
<proteinExistence type="predicted"/>
<evidence type="ECO:0000313" key="6">
    <source>
        <dbReference type="Proteomes" id="UP000655759"/>
    </source>
</evidence>
<dbReference type="AlphaFoldDB" id="A0A812EZ27"/>
<keyword evidence="2" id="KW-0479">Metal-binding</keyword>
<dbReference type="RefSeq" id="WP_205100451.1">
    <property type="nucleotide sequence ID" value="NZ_CAJNAQ010000005.1"/>
</dbReference>
<evidence type="ECO:0000313" key="5">
    <source>
        <dbReference type="EMBL" id="CAE6501170.1"/>
    </source>
</evidence>
<name>A0A812EZ27_9ARCH</name>
<evidence type="ECO:0000256" key="2">
    <source>
        <dbReference type="ARBA" id="ARBA00022723"/>
    </source>
</evidence>
<dbReference type="PANTHER" id="PTHR43270:SF8">
    <property type="entry name" value="DI- AND TRIPEPTIDASE DUG2-RELATED"/>
    <property type="match status" value="1"/>
</dbReference>
<dbReference type="GO" id="GO:0006508">
    <property type="term" value="P:proteolysis"/>
    <property type="evidence" value="ECO:0007669"/>
    <property type="project" value="UniProtKB-KW"/>
</dbReference>
<dbReference type="Pfam" id="PF01546">
    <property type="entry name" value="Peptidase_M20"/>
    <property type="match status" value="1"/>
</dbReference>
<dbReference type="Gene3D" id="3.40.630.10">
    <property type="entry name" value="Zn peptidases"/>
    <property type="match status" value="1"/>
</dbReference>
<comment type="caution">
    <text evidence="5">The sequence shown here is derived from an EMBL/GenBank/DDBJ whole genome shotgun (WGS) entry which is preliminary data.</text>
</comment>
<protein>
    <submittedName>
        <fullName evidence="5">Peptidase M20</fullName>
    </submittedName>
</protein>
<accession>A0A812EZ27</accession>
<keyword evidence="3" id="KW-0378">Hydrolase</keyword>